<keyword evidence="2" id="KW-1185">Reference proteome</keyword>
<sequence length="78" mass="8908">MPELDLPPPPPELHFALPAFRDLCNRRPFSQGVPLPLPATEILAWSQLTGQRMTQRDFTLVTVLDHAWLKAIRSEEPH</sequence>
<dbReference type="AlphaFoldDB" id="A0A437MF49"/>
<evidence type="ECO:0000313" key="1">
    <source>
        <dbReference type="EMBL" id="RVT96245.1"/>
    </source>
</evidence>
<dbReference type="Proteomes" id="UP000282957">
    <property type="component" value="Unassembled WGS sequence"/>
</dbReference>
<comment type="caution">
    <text evidence="1">The sequence shown here is derived from an EMBL/GenBank/DDBJ whole genome shotgun (WGS) entry which is preliminary data.</text>
</comment>
<dbReference type="InterPro" id="IPR056919">
    <property type="entry name" value="Phage_TAC_18"/>
</dbReference>
<evidence type="ECO:0000313" key="2">
    <source>
        <dbReference type="Proteomes" id="UP000282957"/>
    </source>
</evidence>
<name>A0A437MF49_9PROT</name>
<dbReference type="Pfam" id="PF23812">
    <property type="entry name" value="Phage_TAC_18"/>
    <property type="match status" value="1"/>
</dbReference>
<gene>
    <name evidence="1" type="ORF">EOD42_14125</name>
</gene>
<accession>A0A437MF49</accession>
<protein>
    <submittedName>
        <fullName evidence="1">Uncharacterized protein</fullName>
    </submittedName>
</protein>
<dbReference type="RefSeq" id="WP_127788178.1">
    <property type="nucleotide sequence ID" value="NZ_SACL01000004.1"/>
</dbReference>
<reference evidence="1 2" key="1">
    <citation type="submission" date="2019-01" db="EMBL/GenBank/DDBJ databases">
        <authorList>
            <person name="Chen W.-M."/>
        </authorList>
    </citation>
    <scope>NUCLEOTIDE SEQUENCE [LARGE SCALE GENOMIC DNA]</scope>
    <source>
        <strain evidence="1 2">CCP-6</strain>
    </source>
</reference>
<organism evidence="1 2">
    <name type="scientific">Rhodovarius crocodyli</name>
    <dbReference type="NCBI Taxonomy" id="1979269"/>
    <lineage>
        <taxon>Bacteria</taxon>
        <taxon>Pseudomonadati</taxon>
        <taxon>Pseudomonadota</taxon>
        <taxon>Alphaproteobacteria</taxon>
        <taxon>Acetobacterales</taxon>
        <taxon>Roseomonadaceae</taxon>
        <taxon>Rhodovarius</taxon>
    </lineage>
</organism>
<proteinExistence type="predicted"/>
<dbReference type="EMBL" id="SACL01000004">
    <property type="protein sequence ID" value="RVT96245.1"/>
    <property type="molecule type" value="Genomic_DNA"/>
</dbReference>